<gene>
    <name evidence="1" type="ORF">LAWI1_G006117</name>
</gene>
<dbReference type="Proteomes" id="UP000315522">
    <property type="component" value="Unassembled WGS sequence"/>
</dbReference>
<reference evidence="1 2" key="1">
    <citation type="submission" date="2018-05" db="EMBL/GenBank/DDBJ databases">
        <title>Genome sequencing and assembly of the regulated plant pathogen Lachnellula willkommii and related sister species for the development of diagnostic species identification markers.</title>
        <authorList>
            <person name="Giroux E."/>
            <person name="Bilodeau G."/>
        </authorList>
    </citation>
    <scope>NUCLEOTIDE SEQUENCE [LARGE SCALE GENOMIC DNA]</scope>
    <source>
        <strain evidence="1 2">CBS 172.35</strain>
    </source>
</reference>
<evidence type="ECO:0000313" key="1">
    <source>
        <dbReference type="EMBL" id="TVY91900.1"/>
    </source>
</evidence>
<dbReference type="AlphaFoldDB" id="A0A559MG00"/>
<evidence type="ECO:0000313" key="2">
    <source>
        <dbReference type="Proteomes" id="UP000315522"/>
    </source>
</evidence>
<comment type="caution">
    <text evidence="1">The sequence shown here is derived from an EMBL/GenBank/DDBJ whole genome shotgun (WGS) entry which is preliminary data.</text>
</comment>
<accession>A0A559MG00</accession>
<sequence>MPDLGGGVLEEQVRVIRERQMAVQRTLQGLRTWFPGLVGGVFRVDTVESRIGASKRKEEKEVAAIYAELEKDREEW</sequence>
<dbReference type="EMBL" id="QGML01000433">
    <property type="protein sequence ID" value="TVY91900.1"/>
    <property type="molecule type" value="Genomic_DNA"/>
</dbReference>
<organism evidence="1 2">
    <name type="scientific">Lachnellula willkommii</name>
    <dbReference type="NCBI Taxonomy" id="215461"/>
    <lineage>
        <taxon>Eukaryota</taxon>
        <taxon>Fungi</taxon>
        <taxon>Dikarya</taxon>
        <taxon>Ascomycota</taxon>
        <taxon>Pezizomycotina</taxon>
        <taxon>Leotiomycetes</taxon>
        <taxon>Helotiales</taxon>
        <taxon>Lachnaceae</taxon>
        <taxon>Lachnellula</taxon>
    </lineage>
</organism>
<protein>
    <submittedName>
        <fullName evidence="1">Uncharacterized protein</fullName>
    </submittedName>
</protein>
<keyword evidence="2" id="KW-1185">Reference proteome</keyword>
<proteinExistence type="predicted"/>
<name>A0A559MG00_9HELO</name>